<dbReference type="GO" id="GO:0051537">
    <property type="term" value="F:2 iron, 2 sulfur cluster binding"/>
    <property type="evidence" value="ECO:0007669"/>
    <property type="project" value="UniProtKB-KW"/>
</dbReference>
<proteinExistence type="predicted"/>
<protein>
    <submittedName>
        <fullName evidence="8">NAD(P)H-dependent nitrite reductase small subunit</fullName>
    </submittedName>
</protein>
<keyword evidence="3" id="KW-0560">Oxidoreductase</keyword>
<dbReference type="InterPro" id="IPR017941">
    <property type="entry name" value="Rieske_2Fe-2S"/>
</dbReference>
<organism evidence="8 9">
    <name type="scientific">Litorivivens lipolytica</name>
    <dbReference type="NCBI Taxonomy" id="1524264"/>
    <lineage>
        <taxon>Bacteria</taxon>
        <taxon>Pseudomonadati</taxon>
        <taxon>Pseudomonadota</taxon>
        <taxon>Gammaproteobacteria</taxon>
        <taxon>Litorivivens</taxon>
    </lineage>
</organism>
<evidence type="ECO:0000256" key="4">
    <source>
        <dbReference type="ARBA" id="ARBA00023004"/>
    </source>
</evidence>
<gene>
    <name evidence="8" type="ORF">FHR99_002165</name>
</gene>
<keyword evidence="2" id="KW-0479">Metal-binding</keyword>
<evidence type="ECO:0000256" key="5">
    <source>
        <dbReference type="ARBA" id="ARBA00023014"/>
    </source>
</evidence>
<dbReference type="EMBL" id="JACHWY010000002">
    <property type="protein sequence ID" value="MBB3047899.1"/>
    <property type="molecule type" value="Genomic_DNA"/>
</dbReference>
<dbReference type="PROSITE" id="PS51300">
    <property type="entry name" value="NIRD"/>
    <property type="match status" value="1"/>
</dbReference>
<dbReference type="AlphaFoldDB" id="A0A7W4Z5V5"/>
<evidence type="ECO:0000256" key="6">
    <source>
        <dbReference type="ARBA" id="ARBA00023063"/>
    </source>
</evidence>
<evidence type="ECO:0000313" key="9">
    <source>
        <dbReference type="Proteomes" id="UP000537130"/>
    </source>
</evidence>
<dbReference type="InterPro" id="IPR017881">
    <property type="entry name" value="NirD"/>
</dbReference>
<dbReference type="CDD" id="cd03529">
    <property type="entry name" value="Rieske_NirD"/>
    <property type="match status" value="1"/>
</dbReference>
<dbReference type="SUPFAM" id="SSF50022">
    <property type="entry name" value="ISP domain"/>
    <property type="match status" value="1"/>
</dbReference>
<comment type="caution">
    <text evidence="8">The sequence shown here is derived from an EMBL/GenBank/DDBJ whole genome shotgun (WGS) entry which is preliminary data.</text>
</comment>
<reference evidence="8 9" key="1">
    <citation type="submission" date="2020-08" db="EMBL/GenBank/DDBJ databases">
        <title>Genomic Encyclopedia of Type Strains, Phase III (KMG-III): the genomes of soil and plant-associated and newly described type strains.</title>
        <authorList>
            <person name="Whitman W."/>
        </authorList>
    </citation>
    <scope>NUCLEOTIDE SEQUENCE [LARGE SCALE GENOMIC DNA]</scope>
    <source>
        <strain evidence="8 9">CECT 8654</strain>
    </source>
</reference>
<evidence type="ECO:0000256" key="3">
    <source>
        <dbReference type="ARBA" id="ARBA00023002"/>
    </source>
</evidence>
<keyword evidence="5" id="KW-0411">Iron-sulfur</keyword>
<dbReference type="GO" id="GO:0046872">
    <property type="term" value="F:metal ion binding"/>
    <property type="evidence" value="ECO:0007669"/>
    <property type="project" value="UniProtKB-KW"/>
</dbReference>
<keyword evidence="9" id="KW-1185">Reference proteome</keyword>
<evidence type="ECO:0000313" key="8">
    <source>
        <dbReference type="EMBL" id="MBB3047899.1"/>
    </source>
</evidence>
<keyword evidence="6" id="KW-0534">Nitrate assimilation</keyword>
<keyword evidence="1" id="KW-0001">2Fe-2S</keyword>
<evidence type="ECO:0000259" key="7">
    <source>
        <dbReference type="PROSITE" id="PS51296"/>
    </source>
</evidence>
<dbReference type="PANTHER" id="PTHR40562:SF1">
    <property type="entry name" value="NITRITE REDUCTASE (NADH) SMALL SUBUNIT"/>
    <property type="match status" value="1"/>
</dbReference>
<feature type="domain" description="Rieske" evidence="7">
    <location>
        <begin position="4"/>
        <end position="103"/>
    </location>
</feature>
<evidence type="ECO:0000256" key="1">
    <source>
        <dbReference type="ARBA" id="ARBA00022714"/>
    </source>
</evidence>
<sequence length="111" mass="11628">MNWTAVCSTNDIPPNAGVCALVDGKQIAIFKIDNAVFALDNFDPFSGANVLSRGIVGSLEGELVVASPIYKQHFALATGRCIEDENESIAAYNVKLDGDTVLIAAEAQAAA</sequence>
<dbReference type="InterPro" id="IPR012748">
    <property type="entry name" value="Rieske-like_NirD"/>
</dbReference>
<dbReference type="RefSeq" id="WP_246386747.1">
    <property type="nucleotide sequence ID" value="NZ_JACHWY010000002.1"/>
</dbReference>
<evidence type="ECO:0000256" key="2">
    <source>
        <dbReference type="ARBA" id="ARBA00022723"/>
    </source>
</evidence>
<dbReference type="PROSITE" id="PS51296">
    <property type="entry name" value="RIESKE"/>
    <property type="match status" value="1"/>
</dbReference>
<dbReference type="Gene3D" id="2.102.10.10">
    <property type="entry name" value="Rieske [2Fe-2S] iron-sulphur domain"/>
    <property type="match status" value="1"/>
</dbReference>
<name>A0A7W4Z5V5_9GAMM</name>
<dbReference type="Proteomes" id="UP000537130">
    <property type="component" value="Unassembled WGS sequence"/>
</dbReference>
<dbReference type="PANTHER" id="PTHR40562">
    <property type="match status" value="1"/>
</dbReference>
<dbReference type="Pfam" id="PF13806">
    <property type="entry name" value="Rieske_2"/>
    <property type="match status" value="1"/>
</dbReference>
<dbReference type="NCBIfam" id="TIGR02378">
    <property type="entry name" value="nirD_assim_sml"/>
    <property type="match status" value="1"/>
</dbReference>
<keyword evidence="4" id="KW-0408">Iron</keyword>
<dbReference type="GO" id="GO:0008942">
    <property type="term" value="F:nitrite reductase [NAD(P)H] activity"/>
    <property type="evidence" value="ECO:0007669"/>
    <property type="project" value="InterPro"/>
</dbReference>
<dbReference type="GO" id="GO:0042128">
    <property type="term" value="P:nitrate assimilation"/>
    <property type="evidence" value="ECO:0007669"/>
    <property type="project" value="UniProtKB-KW"/>
</dbReference>
<dbReference type="InterPro" id="IPR036922">
    <property type="entry name" value="Rieske_2Fe-2S_sf"/>
</dbReference>
<accession>A0A7W4Z5V5</accession>